<organism evidence="1 2">
    <name type="scientific">Coemansia javaensis</name>
    <dbReference type="NCBI Taxonomy" id="2761396"/>
    <lineage>
        <taxon>Eukaryota</taxon>
        <taxon>Fungi</taxon>
        <taxon>Fungi incertae sedis</taxon>
        <taxon>Zoopagomycota</taxon>
        <taxon>Kickxellomycotina</taxon>
        <taxon>Kickxellomycetes</taxon>
        <taxon>Kickxellales</taxon>
        <taxon>Kickxellaceae</taxon>
        <taxon>Coemansia</taxon>
    </lineage>
</organism>
<reference evidence="1" key="1">
    <citation type="submission" date="2022-07" db="EMBL/GenBank/DDBJ databases">
        <title>Phylogenomic reconstructions and comparative analyses of Kickxellomycotina fungi.</title>
        <authorList>
            <person name="Reynolds N.K."/>
            <person name="Stajich J.E."/>
            <person name="Barry K."/>
            <person name="Grigoriev I.V."/>
            <person name="Crous P."/>
            <person name="Smith M.E."/>
        </authorList>
    </citation>
    <scope>NUCLEOTIDE SEQUENCE</scope>
    <source>
        <strain evidence="1">NBRC 105414</strain>
    </source>
</reference>
<protein>
    <submittedName>
        <fullName evidence="1">Fatty acid synthase alpha subunit Lsd1</fullName>
        <ecNumber evidence="1">2.3.1.86</ecNumber>
    </submittedName>
</protein>
<dbReference type="EMBL" id="JANBUL010000197">
    <property type="protein sequence ID" value="KAJ2779031.1"/>
    <property type="molecule type" value="Genomic_DNA"/>
</dbReference>
<dbReference type="AlphaFoldDB" id="A0A9W8LGI3"/>
<dbReference type="OrthoDB" id="4251012at2759"/>
<proteinExistence type="predicted"/>
<evidence type="ECO:0000313" key="2">
    <source>
        <dbReference type="Proteomes" id="UP001140217"/>
    </source>
</evidence>
<gene>
    <name evidence="1" type="primary">fas2_5</name>
    <name evidence="1" type="ORF">H4R18_004237</name>
</gene>
<comment type="caution">
    <text evidence="1">The sequence shown here is derived from an EMBL/GenBank/DDBJ whole genome shotgun (WGS) entry which is preliminary data.</text>
</comment>
<feature type="non-terminal residue" evidence="1">
    <location>
        <position position="1"/>
    </location>
</feature>
<dbReference type="SUPFAM" id="SSF53901">
    <property type="entry name" value="Thiolase-like"/>
    <property type="match status" value="1"/>
</dbReference>
<dbReference type="Proteomes" id="UP001140217">
    <property type="component" value="Unassembled WGS sequence"/>
</dbReference>
<keyword evidence="1" id="KW-0808">Transferase</keyword>
<keyword evidence="1" id="KW-0012">Acyltransferase</keyword>
<dbReference type="InterPro" id="IPR016039">
    <property type="entry name" value="Thiolase-like"/>
</dbReference>
<dbReference type="Gene3D" id="3.40.47.10">
    <property type="match status" value="1"/>
</dbReference>
<dbReference type="GO" id="GO:0004321">
    <property type="term" value="F:fatty-acyl-CoA synthase activity"/>
    <property type="evidence" value="ECO:0007669"/>
    <property type="project" value="UniProtKB-EC"/>
</dbReference>
<keyword evidence="2" id="KW-1185">Reference proteome</keyword>
<sequence length="151" mass="16362">MSAENAPAPGLQDAWGNELWKRGSLAVWGLPADDIGLASFHGTSPVANDKDKLQVPNAKMRQPRRTPSHVLPAACQEWPTVHSKGAAAGFMLNGVIQSMRTGLVPGNRNADNISAELRDCDYSVYLSRMVGDELLVVHPDYLLATLNKETL</sequence>
<dbReference type="EC" id="2.3.1.86" evidence="1"/>
<evidence type="ECO:0000313" key="1">
    <source>
        <dbReference type="EMBL" id="KAJ2779031.1"/>
    </source>
</evidence>
<name>A0A9W8LGI3_9FUNG</name>
<accession>A0A9W8LGI3</accession>